<comment type="caution">
    <text evidence="3">The sequence shown here is derived from an EMBL/GenBank/DDBJ whole genome shotgun (WGS) entry which is preliminary data.</text>
</comment>
<dbReference type="EMBL" id="LVYI01000002">
    <property type="protein sequence ID" value="OAP63788.1"/>
    <property type="molecule type" value="Genomic_DNA"/>
</dbReference>
<dbReference type="GO" id="GO:0005737">
    <property type="term" value="C:cytoplasm"/>
    <property type="evidence" value="ECO:0007669"/>
    <property type="project" value="TreeGrafter"/>
</dbReference>
<gene>
    <name evidence="3" type="ORF">AYL99_03015</name>
</gene>
<dbReference type="InterPro" id="IPR000182">
    <property type="entry name" value="GNAT_dom"/>
</dbReference>
<dbReference type="Gene3D" id="3.40.630.30">
    <property type="match status" value="1"/>
</dbReference>
<dbReference type="OrthoDB" id="630895at2759"/>
<dbReference type="RefSeq" id="XP_018697155.1">
    <property type="nucleotide sequence ID" value="XM_018834531.1"/>
</dbReference>
<sequence>MSSSPASPTFPILYTERLELRMFDPSRPSDYKAILTIYESDFILRTVGDPGVHTREDLDLRSQKFHLRPRTSDNDGDEDDADSSTKPLPSHPWHLIYLRGTDTLVGTVSLFHRHPLPYPDMGYAVLEPYMGRGFATEAARAALRWWTDDMGVPNIWAAVFDTNAASHRVAQKIGFVHGGMVTTLLRDGRVMQSIAFVQPDMGRCLDGLTVDLRP</sequence>
<name>A0A178ZVH1_9EURO</name>
<evidence type="ECO:0000313" key="3">
    <source>
        <dbReference type="EMBL" id="OAP63788.1"/>
    </source>
</evidence>
<organism evidence="3 4">
    <name type="scientific">Fonsecaea erecta</name>
    <dbReference type="NCBI Taxonomy" id="1367422"/>
    <lineage>
        <taxon>Eukaryota</taxon>
        <taxon>Fungi</taxon>
        <taxon>Dikarya</taxon>
        <taxon>Ascomycota</taxon>
        <taxon>Pezizomycotina</taxon>
        <taxon>Eurotiomycetes</taxon>
        <taxon>Chaetothyriomycetidae</taxon>
        <taxon>Chaetothyriales</taxon>
        <taxon>Herpotrichiellaceae</taxon>
        <taxon>Fonsecaea</taxon>
    </lineage>
</organism>
<reference evidence="3 4" key="1">
    <citation type="submission" date="2016-04" db="EMBL/GenBank/DDBJ databases">
        <title>Draft genome of Fonsecaea erecta CBS 125763.</title>
        <authorList>
            <person name="Weiss V.A."/>
            <person name="Vicente V.A."/>
            <person name="Raittz R.T."/>
            <person name="Moreno L.F."/>
            <person name="De Souza E.M."/>
            <person name="Pedrosa F.O."/>
            <person name="Steffens M.B."/>
            <person name="Faoro H."/>
            <person name="Tadra-Sfeir M.Z."/>
            <person name="Najafzadeh M.J."/>
            <person name="Felipe M.S."/>
            <person name="Teixeira M."/>
            <person name="Sun J."/>
            <person name="Xi L."/>
            <person name="Gomes R."/>
            <person name="De Azevedo C.M."/>
            <person name="Salgado C.G."/>
            <person name="Da Silva M.B."/>
            <person name="Nascimento M.F."/>
            <person name="Queiroz-Telles F."/>
            <person name="Attili D.S."/>
            <person name="Gorbushina A."/>
        </authorList>
    </citation>
    <scope>NUCLEOTIDE SEQUENCE [LARGE SCALE GENOMIC DNA]</scope>
    <source>
        <strain evidence="3 4">CBS 125763</strain>
    </source>
</reference>
<feature type="region of interest" description="Disordered" evidence="1">
    <location>
        <begin position="63"/>
        <end position="87"/>
    </location>
</feature>
<dbReference type="InterPro" id="IPR051531">
    <property type="entry name" value="N-acetyltransferase"/>
</dbReference>
<dbReference type="Pfam" id="PF13302">
    <property type="entry name" value="Acetyltransf_3"/>
    <property type="match status" value="1"/>
</dbReference>
<dbReference type="AlphaFoldDB" id="A0A178ZVH1"/>
<evidence type="ECO:0000259" key="2">
    <source>
        <dbReference type="PROSITE" id="PS51186"/>
    </source>
</evidence>
<proteinExistence type="predicted"/>
<dbReference type="PANTHER" id="PTHR43792:SF9">
    <property type="entry name" value="RIBOSOMAL-PROTEIN-ALANINE ACETYLTRANSFERASE"/>
    <property type="match status" value="1"/>
</dbReference>
<protein>
    <recommendedName>
        <fullName evidence="2">N-acetyltransferase domain-containing protein</fullName>
    </recommendedName>
</protein>
<dbReference type="SUPFAM" id="SSF55729">
    <property type="entry name" value="Acyl-CoA N-acyltransferases (Nat)"/>
    <property type="match status" value="1"/>
</dbReference>
<dbReference type="PANTHER" id="PTHR43792">
    <property type="entry name" value="GNAT FAMILY, PUTATIVE (AFU_ORTHOLOGUE AFUA_3G00765)-RELATED-RELATED"/>
    <property type="match status" value="1"/>
</dbReference>
<keyword evidence="4" id="KW-1185">Reference proteome</keyword>
<dbReference type="InterPro" id="IPR016181">
    <property type="entry name" value="Acyl_CoA_acyltransferase"/>
</dbReference>
<evidence type="ECO:0000313" key="4">
    <source>
        <dbReference type="Proteomes" id="UP000078343"/>
    </source>
</evidence>
<dbReference type="PROSITE" id="PS51186">
    <property type="entry name" value="GNAT"/>
    <property type="match status" value="1"/>
</dbReference>
<dbReference type="Proteomes" id="UP000078343">
    <property type="component" value="Unassembled WGS sequence"/>
</dbReference>
<dbReference type="GO" id="GO:0008999">
    <property type="term" value="F:protein-N-terminal-alanine acetyltransferase activity"/>
    <property type="evidence" value="ECO:0007669"/>
    <property type="project" value="TreeGrafter"/>
</dbReference>
<evidence type="ECO:0000256" key="1">
    <source>
        <dbReference type="SAM" id="MobiDB-lite"/>
    </source>
</evidence>
<dbReference type="GeneID" id="30007185"/>
<accession>A0A178ZVH1</accession>
<feature type="domain" description="N-acetyltransferase" evidence="2">
    <location>
        <begin position="58"/>
        <end position="196"/>
    </location>
</feature>